<protein>
    <submittedName>
        <fullName evidence="5">Arginase</fullName>
    </submittedName>
</protein>
<comment type="caution">
    <text evidence="5">The sequence shown here is derived from an EMBL/GenBank/DDBJ whole genome shotgun (WGS) entry which is preliminary data.</text>
</comment>
<dbReference type="CDD" id="cd09999">
    <property type="entry name" value="Arginase-like_1"/>
    <property type="match status" value="1"/>
</dbReference>
<keyword evidence="2" id="KW-0378">Hydrolase</keyword>
<dbReference type="Proteomes" id="UP000646745">
    <property type="component" value="Unassembled WGS sequence"/>
</dbReference>
<dbReference type="PROSITE" id="PS51409">
    <property type="entry name" value="ARGINASE_2"/>
    <property type="match status" value="1"/>
</dbReference>
<keyword evidence="3" id="KW-0464">Manganese</keyword>
<evidence type="ECO:0000313" key="5">
    <source>
        <dbReference type="EMBL" id="GHB34598.1"/>
    </source>
</evidence>
<dbReference type="InterPro" id="IPR023696">
    <property type="entry name" value="Ureohydrolase_dom_sf"/>
</dbReference>
<gene>
    <name evidence="5" type="ORF">GCM10009038_37180</name>
</gene>
<evidence type="ECO:0000256" key="1">
    <source>
        <dbReference type="ARBA" id="ARBA00022723"/>
    </source>
</evidence>
<dbReference type="InterPro" id="IPR006035">
    <property type="entry name" value="Ureohydrolase"/>
</dbReference>
<dbReference type="Gene3D" id="3.40.800.10">
    <property type="entry name" value="Ureohydrolase domain"/>
    <property type="match status" value="1"/>
</dbReference>
<sequence>MSHSNRTLRLLFPQWQGGNNPAYIFGAKLLDYLSPASTGPREVINVDAPTDDELPLENGIRGRQALLRQLSDAEDAIARHQPERLVVLGGDCLVDLAPFAYLNERYNGELGVLWIDAHPDVMTPKEFDHAHAMVLGNLIGEGDDDFRRHVKTPLKPENVMIAGLGATLPSESEFLDKHGVSSMGPAEIGDDSMAIIDWIEARGIRHLAIHFDLDVLDPSHFRSVLFADPTAPIGSFDGITQGDMNLNSVLRLITDVDTKTDIVGLGITEHLPWDAINLSSVLAKLPLLRSSPSA</sequence>
<evidence type="ECO:0000313" key="6">
    <source>
        <dbReference type="Proteomes" id="UP000646745"/>
    </source>
</evidence>
<dbReference type="Pfam" id="PF00491">
    <property type="entry name" value="Arginase"/>
    <property type="match status" value="1"/>
</dbReference>
<dbReference type="PANTHER" id="PTHR43782:SF3">
    <property type="entry name" value="ARGINASE"/>
    <property type="match status" value="1"/>
</dbReference>
<dbReference type="SUPFAM" id="SSF52768">
    <property type="entry name" value="Arginase/deacetylase"/>
    <property type="match status" value="1"/>
</dbReference>
<comment type="similarity">
    <text evidence="4">Belongs to the arginase family.</text>
</comment>
<evidence type="ECO:0000256" key="4">
    <source>
        <dbReference type="PROSITE-ProRule" id="PRU00742"/>
    </source>
</evidence>
<keyword evidence="1" id="KW-0479">Metal-binding</keyword>
<evidence type="ECO:0000256" key="2">
    <source>
        <dbReference type="ARBA" id="ARBA00022801"/>
    </source>
</evidence>
<keyword evidence="6" id="KW-1185">Reference proteome</keyword>
<dbReference type="EMBL" id="BMZI01000011">
    <property type="protein sequence ID" value="GHB34598.1"/>
    <property type="molecule type" value="Genomic_DNA"/>
</dbReference>
<dbReference type="PANTHER" id="PTHR43782">
    <property type="entry name" value="ARGINASE"/>
    <property type="match status" value="1"/>
</dbReference>
<proteinExistence type="inferred from homology"/>
<name>A0ABQ3ELQ8_9GAMM</name>
<dbReference type="RefSeq" id="WP_189446250.1">
    <property type="nucleotide sequence ID" value="NZ_BMZI01000011.1"/>
</dbReference>
<organism evidence="5 6">
    <name type="scientific">Salinicola rhizosphaerae</name>
    <dbReference type="NCBI Taxonomy" id="1443141"/>
    <lineage>
        <taxon>Bacteria</taxon>
        <taxon>Pseudomonadati</taxon>
        <taxon>Pseudomonadota</taxon>
        <taxon>Gammaproteobacteria</taxon>
        <taxon>Oceanospirillales</taxon>
        <taxon>Halomonadaceae</taxon>
        <taxon>Salinicola</taxon>
    </lineage>
</organism>
<accession>A0ABQ3ELQ8</accession>
<evidence type="ECO:0000256" key="3">
    <source>
        <dbReference type="ARBA" id="ARBA00023211"/>
    </source>
</evidence>
<reference evidence="6" key="1">
    <citation type="journal article" date="2019" name="Int. J. Syst. Evol. Microbiol.">
        <title>The Global Catalogue of Microorganisms (GCM) 10K type strain sequencing project: providing services to taxonomists for standard genome sequencing and annotation.</title>
        <authorList>
            <consortium name="The Broad Institute Genomics Platform"/>
            <consortium name="The Broad Institute Genome Sequencing Center for Infectious Disease"/>
            <person name="Wu L."/>
            <person name="Ma J."/>
        </authorList>
    </citation>
    <scope>NUCLEOTIDE SEQUENCE [LARGE SCALE GENOMIC DNA]</scope>
    <source>
        <strain evidence="6">KCTC 32998</strain>
    </source>
</reference>